<dbReference type="Pfam" id="PF07915">
    <property type="entry name" value="PRKCSH"/>
    <property type="match status" value="1"/>
</dbReference>
<evidence type="ECO:0000313" key="3">
    <source>
        <dbReference type="EMBL" id="KAF9606949.1"/>
    </source>
</evidence>
<dbReference type="InterPro" id="IPR009011">
    <property type="entry name" value="Man6P_isomerase_rcpt-bd_dom_sf"/>
</dbReference>
<comment type="caution">
    <text evidence="3">The sequence shown here is derived from an EMBL/GenBank/DDBJ whole genome shotgun (WGS) entry which is preliminary data.</text>
</comment>
<dbReference type="OrthoDB" id="448954at2759"/>
<reference evidence="3 4" key="1">
    <citation type="submission" date="2020-10" db="EMBL/GenBank/DDBJ databases">
        <title>The Coptis chinensis genome and diversification of protoberbering-type alkaloids.</title>
        <authorList>
            <person name="Wang B."/>
            <person name="Shu S."/>
            <person name="Song C."/>
            <person name="Liu Y."/>
        </authorList>
    </citation>
    <scope>NUCLEOTIDE SEQUENCE [LARGE SCALE GENOMIC DNA]</scope>
    <source>
        <strain evidence="3">HL-2020</strain>
        <tissue evidence="3">Leaf</tissue>
    </source>
</reference>
<organism evidence="3 4">
    <name type="scientific">Coptis chinensis</name>
    <dbReference type="NCBI Taxonomy" id="261450"/>
    <lineage>
        <taxon>Eukaryota</taxon>
        <taxon>Viridiplantae</taxon>
        <taxon>Streptophyta</taxon>
        <taxon>Embryophyta</taxon>
        <taxon>Tracheophyta</taxon>
        <taxon>Spermatophyta</taxon>
        <taxon>Magnoliopsida</taxon>
        <taxon>Ranunculales</taxon>
        <taxon>Ranunculaceae</taxon>
        <taxon>Coptidoideae</taxon>
        <taxon>Coptis</taxon>
    </lineage>
</organism>
<dbReference type="GO" id="GO:0005788">
    <property type="term" value="C:endoplasmic reticulum lumen"/>
    <property type="evidence" value="ECO:0007669"/>
    <property type="project" value="TreeGrafter"/>
</dbReference>
<gene>
    <name evidence="3" type="ORF">IFM89_030247</name>
</gene>
<evidence type="ECO:0000313" key="4">
    <source>
        <dbReference type="Proteomes" id="UP000631114"/>
    </source>
</evidence>
<dbReference type="Gene3D" id="2.70.130.10">
    <property type="entry name" value="Mannose-6-phosphate receptor binding domain"/>
    <property type="match status" value="1"/>
</dbReference>
<keyword evidence="4" id="KW-1185">Reference proteome</keyword>
<proteinExistence type="predicted"/>
<name>A0A835HY48_9MAGN</name>
<protein>
    <recommendedName>
        <fullName evidence="2">Protein OS9-like domain-containing protein</fullName>
    </recommendedName>
</protein>
<dbReference type="Proteomes" id="UP000631114">
    <property type="component" value="Unassembled WGS sequence"/>
</dbReference>
<dbReference type="InterPro" id="IPR045149">
    <property type="entry name" value="OS-9-like"/>
</dbReference>
<dbReference type="GO" id="GO:0030970">
    <property type="term" value="P:retrograde protein transport, ER to cytosol"/>
    <property type="evidence" value="ECO:0007669"/>
    <property type="project" value="TreeGrafter"/>
</dbReference>
<evidence type="ECO:0000259" key="2">
    <source>
        <dbReference type="Pfam" id="PF07915"/>
    </source>
</evidence>
<sequence length="336" mass="38625">MDVGKSKGNKGRSWGKGKKDKSHGKGNKIKNPRKLTGWYKKSILFELDYRKLEYVEGESRLKRLADGPKFKAISYNIYHINGFVFSTSQRDTKRVTQNSGVYMNAFTNYPASARDRNYKEEEELVAALMSLNTRLNSMSHTLHFILLEPCTVMIEGFILQDDDQGSMVMSDKNGQKFSCFLPKEDKTKTSKFVTQQNTSSLIVETQRKVMLKTPDELLEVFKDKCFYRQEGWWSYEFCYQKNFRQLHLEGDKQEDEDMLVPNSDLVVEGPQPMEVAAQVEAANTVENNKQIEDPPSSRFTWTIENFNRINTKTHYSDVLVVGLNGTLVSPKGNNVD</sequence>
<feature type="region of interest" description="Disordered" evidence="1">
    <location>
        <begin position="1"/>
        <end position="32"/>
    </location>
</feature>
<accession>A0A835HY48</accession>
<feature type="domain" description="Protein OS9-like" evidence="2">
    <location>
        <begin position="223"/>
        <end position="255"/>
    </location>
</feature>
<dbReference type="PANTHER" id="PTHR15414">
    <property type="entry name" value="OS-9-RELATED"/>
    <property type="match status" value="1"/>
</dbReference>
<dbReference type="PANTHER" id="PTHR15414:SF0">
    <property type="entry name" value="ENDOPLASMIC RETICULUM LECTIN 1"/>
    <property type="match status" value="1"/>
</dbReference>
<dbReference type="GO" id="GO:0030968">
    <property type="term" value="P:endoplasmic reticulum unfolded protein response"/>
    <property type="evidence" value="ECO:0007669"/>
    <property type="project" value="InterPro"/>
</dbReference>
<evidence type="ECO:0000256" key="1">
    <source>
        <dbReference type="SAM" id="MobiDB-lite"/>
    </source>
</evidence>
<dbReference type="EMBL" id="JADFTS010000005">
    <property type="protein sequence ID" value="KAF9606949.1"/>
    <property type="molecule type" value="Genomic_DNA"/>
</dbReference>
<dbReference type="InterPro" id="IPR012913">
    <property type="entry name" value="OS9-like_dom"/>
</dbReference>
<dbReference type="AlphaFoldDB" id="A0A835HY48"/>
<feature type="compositionally biased region" description="Basic residues" evidence="1">
    <location>
        <begin position="7"/>
        <end position="32"/>
    </location>
</feature>